<dbReference type="Proteomes" id="UP000236724">
    <property type="component" value="Unassembled WGS sequence"/>
</dbReference>
<dbReference type="InterPro" id="IPR051925">
    <property type="entry name" value="RNA-binding_domain"/>
</dbReference>
<dbReference type="InterPro" id="IPR001890">
    <property type="entry name" value="RNA-binding_CRM"/>
</dbReference>
<dbReference type="PANTHER" id="PTHR40065:SF3">
    <property type="entry name" value="RNA-BINDING PROTEIN YHBY"/>
    <property type="match status" value="1"/>
</dbReference>
<dbReference type="Gene3D" id="3.30.110.60">
    <property type="entry name" value="YhbY-like"/>
    <property type="match status" value="1"/>
</dbReference>
<sequence length="96" mass="10785">MHLTNAQTRHLRGLAHHLKPVLQIGDKGITPALLNELDQVLNDHELIKVSIAGADRETRRELTQELCQQAQCQLVQIIGRISVLYRRANPPAILLP</sequence>
<dbReference type="EMBL" id="FMSV02000503">
    <property type="protein sequence ID" value="SEH06743.1"/>
    <property type="molecule type" value="Genomic_DNA"/>
</dbReference>
<protein>
    <submittedName>
        <fullName evidence="4">RNA-binding protein</fullName>
    </submittedName>
</protein>
<organism evidence="4 5">
    <name type="scientific">Candidatus Venteria ishoeyi</name>
    <dbReference type="NCBI Taxonomy" id="1899563"/>
    <lineage>
        <taxon>Bacteria</taxon>
        <taxon>Pseudomonadati</taxon>
        <taxon>Pseudomonadota</taxon>
        <taxon>Gammaproteobacteria</taxon>
        <taxon>Thiotrichales</taxon>
        <taxon>Thiotrichaceae</taxon>
        <taxon>Venteria</taxon>
    </lineage>
</organism>
<keyword evidence="1 2" id="KW-0694">RNA-binding</keyword>
<accession>A0A1H6FAT3</accession>
<dbReference type="GO" id="GO:0003723">
    <property type="term" value="F:RNA binding"/>
    <property type="evidence" value="ECO:0007669"/>
    <property type="project" value="UniProtKB-UniRule"/>
</dbReference>
<dbReference type="InterPro" id="IPR035920">
    <property type="entry name" value="YhbY-like_sf"/>
</dbReference>
<dbReference type="SUPFAM" id="SSF75471">
    <property type="entry name" value="YhbY-like"/>
    <property type="match status" value="1"/>
</dbReference>
<dbReference type="InterPro" id="IPR017924">
    <property type="entry name" value="RNA-binding_YhbY"/>
</dbReference>
<dbReference type="Pfam" id="PF01985">
    <property type="entry name" value="CRS1_YhbY"/>
    <property type="match status" value="1"/>
</dbReference>
<feature type="domain" description="CRM" evidence="3">
    <location>
        <begin position="1"/>
        <end position="96"/>
    </location>
</feature>
<evidence type="ECO:0000256" key="2">
    <source>
        <dbReference type="PROSITE-ProRule" id="PRU00626"/>
    </source>
</evidence>
<evidence type="ECO:0000256" key="1">
    <source>
        <dbReference type="ARBA" id="ARBA00022884"/>
    </source>
</evidence>
<evidence type="ECO:0000259" key="3">
    <source>
        <dbReference type="PROSITE" id="PS51295"/>
    </source>
</evidence>
<keyword evidence="5" id="KW-1185">Reference proteome</keyword>
<dbReference type="AlphaFoldDB" id="A0A1H6FAT3"/>
<dbReference type="RefSeq" id="WP_103920487.1">
    <property type="nucleotide sequence ID" value="NZ_FMSV02000503.1"/>
</dbReference>
<dbReference type="OrthoDB" id="9797519at2"/>
<evidence type="ECO:0000313" key="4">
    <source>
        <dbReference type="EMBL" id="SEH06743.1"/>
    </source>
</evidence>
<dbReference type="PROSITE" id="PS51295">
    <property type="entry name" value="CRM"/>
    <property type="match status" value="1"/>
</dbReference>
<dbReference type="PANTHER" id="PTHR40065">
    <property type="entry name" value="RNA-BINDING PROTEIN YHBY"/>
    <property type="match status" value="1"/>
</dbReference>
<reference evidence="4 5" key="1">
    <citation type="submission" date="2016-10" db="EMBL/GenBank/DDBJ databases">
        <authorList>
            <person name="de Groot N.N."/>
        </authorList>
    </citation>
    <scope>NUCLEOTIDE SEQUENCE [LARGE SCALE GENOMIC DNA]</scope>
    <source>
        <strain evidence="4">MBHS1</strain>
    </source>
</reference>
<dbReference type="NCBIfam" id="TIGR00253">
    <property type="entry name" value="RNA_bind_YhbY"/>
    <property type="match status" value="1"/>
</dbReference>
<dbReference type="SMART" id="SM01103">
    <property type="entry name" value="CRS1_YhbY"/>
    <property type="match status" value="1"/>
</dbReference>
<gene>
    <name evidence="4" type="ORF">MBHS_02609</name>
</gene>
<proteinExistence type="predicted"/>
<evidence type="ECO:0000313" key="5">
    <source>
        <dbReference type="Proteomes" id="UP000236724"/>
    </source>
</evidence>
<name>A0A1H6FAT3_9GAMM</name>